<keyword evidence="3" id="KW-1185">Reference proteome</keyword>
<evidence type="ECO:0000313" key="3">
    <source>
        <dbReference type="Proteomes" id="UP001651158"/>
    </source>
</evidence>
<proteinExistence type="predicted"/>
<name>A0ABR4QIA0_9CEST</name>
<comment type="caution">
    <text evidence="2">The sequence shown here is derived from an EMBL/GenBank/DDBJ whole genome shotgun (WGS) entry which is preliminary data.</text>
</comment>
<dbReference type="Proteomes" id="UP001651158">
    <property type="component" value="Unassembled WGS sequence"/>
</dbReference>
<feature type="region of interest" description="Disordered" evidence="1">
    <location>
        <begin position="1"/>
        <end position="86"/>
    </location>
</feature>
<feature type="compositionally biased region" description="Acidic residues" evidence="1">
    <location>
        <begin position="17"/>
        <end position="50"/>
    </location>
</feature>
<dbReference type="EMBL" id="JAKROA010000003">
    <property type="protein sequence ID" value="KAL5109548.1"/>
    <property type="molecule type" value="Genomic_DNA"/>
</dbReference>
<feature type="compositionally biased region" description="Acidic residues" evidence="1">
    <location>
        <begin position="57"/>
        <end position="81"/>
    </location>
</feature>
<protein>
    <submittedName>
        <fullName evidence="2">Uncharacterized protein</fullName>
    </submittedName>
</protein>
<accession>A0ABR4QIA0</accession>
<organism evidence="2 3">
    <name type="scientific">Taenia crassiceps</name>
    <dbReference type="NCBI Taxonomy" id="6207"/>
    <lineage>
        <taxon>Eukaryota</taxon>
        <taxon>Metazoa</taxon>
        <taxon>Spiralia</taxon>
        <taxon>Lophotrochozoa</taxon>
        <taxon>Platyhelminthes</taxon>
        <taxon>Cestoda</taxon>
        <taxon>Eucestoda</taxon>
        <taxon>Cyclophyllidea</taxon>
        <taxon>Taeniidae</taxon>
        <taxon>Taenia</taxon>
    </lineage>
</organism>
<reference evidence="2 3" key="1">
    <citation type="journal article" date="2022" name="Front. Cell. Infect. Microbiol.">
        <title>The Genomes of Two Strains of Taenia crassiceps the Animal Model for the Study of Human Cysticercosis.</title>
        <authorList>
            <person name="Bobes R.J."/>
            <person name="Estrada K."/>
            <person name="Rios-Valencia D.G."/>
            <person name="Calderon-Gallegos A."/>
            <person name="de la Torre P."/>
            <person name="Carrero J.C."/>
            <person name="Sanchez-Flores A."/>
            <person name="Laclette J.P."/>
        </authorList>
    </citation>
    <scope>NUCLEOTIDE SEQUENCE [LARGE SCALE GENOMIC DNA]</scope>
    <source>
        <strain evidence="2">WFUcys</strain>
    </source>
</reference>
<gene>
    <name evidence="2" type="ORF">TcWFU_010063</name>
</gene>
<evidence type="ECO:0000313" key="2">
    <source>
        <dbReference type="EMBL" id="KAL5109548.1"/>
    </source>
</evidence>
<sequence length="141" mass="15943">MIESFCPSLLSPRLMDLEDEVEEEEEEEEDDDEEEEEEEGDESDEDDDEGNLLKGEGDEDEDEDEEEEEEDEDGDEVEVLEEGSGVSRMYLEKLPRLSILLKGEVEQGAVIFWKACCPEARKSTATQASGTFFKNAEAMST</sequence>
<evidence type="ECO:0000256" key="1">
    <source>
        <dbReference type="SAM" id="MobiDB-lite"/>
    </source>
</evidence>